<dbReference type="GO" id="GO:0004129">
    <property type="term" value="F:cytochrome-c oxidase activity"/>
    <property type="evidence" value="ECO:0007669"/>
    <property type="project" value="InterPro"/>
</dbReference>
<feature type="domain" description="Heme-copper oxidase subunit III family profile" evidence="6">
    <location>
        <begin position="12"/>
        <end position="62"/>
    </location>
</feature>
<dbReference type="GO" id="GO:0022904">
    <property type="term" value="P:respiratory electron transport chain"/>
    <property type="evidence" value="ECO:0007669"/>
    <property type="project" value="InterPro"/>
</dbReference>
<evidence type="ECO:0000259" key="6">
    <source>
        <dbReference type="Pfam" id="PF00510"/>
    </source>
</evidence>
<keyword evidence="3 5" id="KW-1133">Transmembrane helix</keyword>
<keyword evidence="4 5" id="KW-0472">Membrane</keyword>
<accession>A0A151HQS6</accession>
<dbReference type="SUPFAM" id="SSF81452">
    <property type="entry name" value="Cytochrome c oxidase subunit III-like"/>
    <property type="match status" value="1"/>
</dbReference>
<dbReference type="InterPro" id="IPR035973">
    <property type="entry name" value="Cyt_c_oxidase_su3-like_sf"/>
</dbReference>
<gene>
    <name evidence="7" type="ORF">TGPRC2_423050</name>
</gene>
<evidence type="ECO:0000313" key="8">
    <source>
        <dbReference type="Proteomes" id="UP000075225"/>
    </source>
</evidence>
<comment type="subcellular location">
    <subcellularLocation>
        <location evidence="1">Membrane</location>
        <topology evidence="1">Multi-pass membrane protein</topology>
    </subcellularLocation>
</comment>
<dbReference type="Pfam" id="PF00510">
    <property type="entry name" value="COX3"/>
    <property type="match status" value="1"/>
</dbReference>
<protein>
    <submittedName>
        <fullName evidence="7">Cytochrome C oxidase subunit 3</fullName>
    </submittedName>
</protein>
<dbReference type="InterPro" id="IPR013833">
    <property type="entry name" value="Cyt_c_oxidase_su3_a-hlx"/>
</dbReference>
<evidence type="ECO:0000256" key="3">
    <source>
        <dbReference type="ARBA" id="ARBA00022989"/>
    </source>
</evidence>
<feature type="transmembrane region" description="Helical" evidence="5">
    <location>
        <begin position="41"/>
        <end position="62"/>
    </location>
</feature>
<dbReference type="OrthoDB" id="369754at2759"/>
<dbReference type="InterPro" id="IPR000298">
    <property type="entry name" value="Cyt_c_oxidase-like_su3"/>
</dbReference>
<organism evidence="7 8">
    <name type="scientific">Toxoplasma gondii TgCatPRC2</name>
    <dbReference type="NCBI Taxonomy" id="1130821"/>
    <lineage>
        <taxon>Eukaryota</taxon>
        <taxon>Sar</taxon>
        <taxon>Alveolata</taxon>
        <taxon>Apicomplexa</taxon>
        <taxon>Conoidasida</taxon>
        <taxon>Coccidia</taxon>
        <taxon>Eucoccidiorida</taxon>
        <taxon>Eimeriorina</taxon>
        <taxon>Sarcocystidae</taxon>
        <taxon>Toxoplasma</taxon>
    </lineage>
</organism>
<dbReference type="EMBL" id="AHZP02000149">
    <property type="protein sequence ID" value="KYK71747.1"/>
    <property type="molecule type" value="Genomic_DNA"/>
</dbReference>
<evidence type="ECO:0000256" key="4">
    <source>
        <dbReference type="ARBA" id="ARBA00023136"/>
    </source>
</evidence>
<dbReference type="Gene3D" id="1.20.120.80">
    <property type="entry name" value="Cytochrome c oxidase, subunit III, four-helix bundle"/>
    <property type="match status" value="1"/>
</dbReference>
<comment type="caution">
    <text evidence="7">The sequence shown here is derived from an EMBL/GenBank/DDBJ whole genome shotgun (WGS) entry which is preliminary data.</text>
</comment>
<evidence type="ECO:0000256" key="2">
    <source>
        <dbReference type="ARBA" id="ARBA00022692"/>
    </source>
</evidence>
<proteinExistence type="predicted"/>
<sequence length="66" mass="7144">MSYTLGVQRRCVASVEAAVSFQMLVCTEYLGLSIYINDNGFGNGLFILTGIHFSHVIVGAILGKTF</sequence>
<dbReference type="GO" id="GO:0016020">
    <property type="term" value="C:membrane"/>
    <property type="evidence" value="ECO:0007669"/>
    <property type="project" value="UniProtKB-SubCell"/>
</dbReference>
<reference evidence="8" key="1">
    <citation type="submission" date="2016-03" db="EMBL/GenBank/DDBJ databases">
        <authorList>
            <person name="Sibley D."/>
            <person name="Venepally P."/>
            <person name="Karamycheva S."/>
            <person name="Hadjithomas M."/>
            <person name="Khan A."/>
            <person name="Brunk B."/>
            <person name="Roos D."/>
            <person name="Caler E."/>
            <person name="Lorenzi H."/>
        </authorList>
    </citation>
    <scope>NUCLEOTIDE SEQUENCE [LARGE SCALE GENOMIC DNA]</scope>
    <source>
        <strain evidence="8">TgCatPRC2</strain>
    </source>
</reference>
<dbReference type="AlphaFoldDB" id="A0A151HQS6"/>
<keyword evidence="2 5" id="KW-0812">Transmembrane</keyword>
<evidence type="ECO:0000256" key="5">
    <source>
        <dbReference type="SAM" id="Phobius"/>
    </source>
</evidence>
<dbReference type="VEuPathDB" id="ToxoDB:TGPRC2_423050"/>
<dbReference type="Proteomes" id="UP000075225">
    <property type="component" value="Unassembled WGS sequence"/>
</dbReference>
<evidence type="ECO:0000256" key="1">
    <source>
        <dbReference type="ARBA" id="ARBA00004141"/>
    </source>
</evidence>
<evidence type="ECO:0000313" key="7">
    <source>
        <dbReference type="EMBL" id="KYK71747.1"/>
    </source>
</evidence>
<name>A0A151HQS6_TOXGO</name>